<dbReference type="PROSITE" id="PS50262">
    <property type="entry name" value="G_PROTEIN_RECEP_F1_2"/>
    <property type="match status" value="1"/>
</dbReference>
<dbReference type="Gene3D" id="1.20.1070.10">
    <property type="entry name" value="Rhodopsin 7-helix transmembrane proteins"/>
    <property type="match status" value="1"/>
</dbReference>
<dbReference type="AlphaFoldDB" id="A0A9N9RY59"/>
<keyword evidence="3" id="KW-1003">Cell membrane</keyword>
<evidence type="ECO:0000256" key="13">
    <source>
        <dbReference type="SAM" id="Phobius"/>
    </source>
</evidence>
<dbReference type="PANTHER" id="PTHR45695">
    <property type="entry name" value="LEUCOKININ RECEPTOR-RELATED"/>
    <property type="match status" value="1"/>
</dbReference>
<evidence type="ECO:0000256" key="6">
    <source>
        <dbReference type="ARBA" id="ARBA00023040"/>
    </source>
</evidence>
<keyword evidence="10" id="KW-0325">Glycoprotein</keyword>
<feature type="transmembrane region" description="Helical" evidence="13">
    <location>
        <begin position="29"/>
        <end position="58"/>
    </location>
</feature>
<keyword evidence="5 13" id="KW-1133">Transmembrane helix</keyword>
<dbReference type="GO" id="GO:0004930">
    <property type="term" value="F:G protein-coupled receptor activity"/>
    <property type="evidence" value="ECO:0007669"/>
    <property type="project" value="UniProtKB-KW"/>
</dbReference>
<organism evidence="15 16">
    <name type="scientific">Chironomus riparius</name>
    <dbReference type="NCBI Taxonomy" id="315576"/>
    <lineage>
        <taxon>Eukaryota</taxon>
        <taxon>Metazoa</taxon>
        <taxon>Ecdysozoa</taxon>
        <taxon>Arthropoda</taxon>
        <taxon>Hexapoda</taxon>
        <taxon>Insecta</taxon>
        <taxon>Pterygota</taxon>
        <taxon>Neoptera</taxon>
        <taxon>Endopterygota</taxon>
        <taxon>Diptera</taxon>
        <taxon>Nematocera</taxon>
        <taxon>Chironomoidea</taxon>
        <taxon>Chironomidae</taxon>
        <taxon>Chironominae</taxon>
        <taxon>Chironomus</taxon>
    </lineage>
</organism>
<evidence type="ECO:0000259" key="14">
    <source>
        <dbReference type="PROSITE" id="PS50262"/>
    </source>
</evidence>
<feature type="transmembrane region" description="Helical" evidence="13">
    <location>
        <begin position="70"/>
        <end position="90"/>
    </location>
</feature>
<evidence type="ECO:0000256" key="4">
    <source>
        <dbReference type="ARBA" id="ARBA00022692"/>
    </source>
</evidence>
<evidence type="ECO:0000256" key="8">
    <source>
        <dbReference type="ARBA" id="ARBA00023157"/>
    </source>
</evidence>
<dbReference type="PRINTS" id="PR00663">
    <property type="entry name" value="GALANINR"/>
</dbReference>
<keyword evidence="9 12" id="KW-0675">Receptor</keyword>
<evidence type="ECO:0000256" key="5">
    <source>
        <dbReference type="ARBA" id="ARBA00022989"/>
    </source>
</evidence>
<evidence type="ECO:0000256" key="7">
    <source>
        <dbReference type="ARBA" id="ARBA00023136"/>
    </source>
</evidence>
<keyword evidence="6 12" id="KW-0297">G-protein coupled receptor</keyword>
<feature type="transmembrane region" description="Helical" evidence="13">
    <location>
        <begin position="243"/>
        <end position="261"/>
    </location>
</feature>
<comment type="subcellular location">
    <subcellularLocation>
        <location evidence="1">Cell membrane</location>
        <topology evidence="1">Multi-pass membrane protein</topology>
    </subcellularLocation>
</comment>
<dbReference type="GO" id="GO:0005886">
    <property type="term" value="C:plasma membrane"/>
    <property type="evidence" value="ECO:0007669"/>
    <property type="project" value="UniProtKB-SubCell"/>
</dbReference>
<dbReference type="PRINTS" id="PR00237">
    <property type="entry name" value="GPCRRHODOPSN"/>
</dbReference>
<reference evidence="15" key="1">
    <citation type="submission" date="2022-01" db="EMBL/GenBank/DDBJ databases">
        <authorList>
            <person name="King R."/>
        </authorList>
    </citation>
    <scope>NUCLEOTIDE SEQUENCE</scope>
</reference>
<evidence type="ECO:0000256" key="2">
    <source>
        <dbReference type="ARBA" id="ARBA00010663"/>
    </source>
</evidence>
<protein>
    <recommendedName>
        <fullName evidence="14">G-protein coupled receptors family 1 profile domain-containing protein</fullName>
    </recommendedName>
</protein>
<evidence type="ECO:0000313" key="15">
    <source>
        <dbReference type="EMBL" id="CAG9805601.1"/>
    </source>
</evidence>
<dbReference type="InterPro" id="IPR000276">
    <property type="entry name" value="GPCR_Rhodpsn"/>
</dbReference>
<keyword evidence="11 12" id="KW-0807">Transducer</keyword>
<evidence type="ECO:0000256" key="10">
    <source>
        <dbReference type="ARBA" id="ARBA00023180"/>
    </source>
</evidence>
<dbReference type="OrthoDB" id="2132067at2759"/>
<dbReference type="SUPFAM" id="SSF81321">
    <property type="entry name" value="Family A G protein-coupled receptor-like"/>
    <property type="match status" value="1"/>
</dbReference>
<evidence type="ECO:0000256" key="3">
    <source>
        <dbReference type="ARBA" id="ARBA00022475"/>
    </source>
</evidence>
<reference evidence="15" key="2">
    <citation type="submission" date="2022-10" db="EMBL/GenBank/DDBJ databases">
        <authorList>
            <consortium name="ENA_rothamsted_submissions"/>
            <consortium name="culmorum"/>
            <person name="King R."/>
        </authorList>
    </citation>
    <scope>NUCLEOTIDE SEQUENCE</scope>
</reference>
<dbReference type="CDD" id="cd15096">
    <property type="entry name" value="7tmA_AstA_R_insect"/>
    <property type="match status" value="1"/>
</dbReference>
<dbReference type="PROSITE" id="PS00237">
    <property type="entry name" value="G_PROTEIN_RECEP_F1_1"/>
    <property type="match status" value="1"/>
</dbReference>
<dbReference type="InterPro" id="IPR017452">
    <property type="entry name" value="GPCR_Rhodpsn_7TM"/>
</dbReference>
<dbReference type="SMART" id="SM01381">
    <property type="entry name" value="7TM_GPCR_Srsx"/>
    <property type="match status" value="1"/>
</dbReference>
<dbReference type="PANTHER" id="PTHR45695:SF23">
    <property type="entry name" value="GALANIN-LIKE G-PROTEIN COUPLED RECEPTOR NPR-9"/>
    <property type="match status" value="1"/>
</dbReference>
<name>A0A9N9RY59_9DIPT</name>
<dbReference type="Pfam" id="PF00001">
    <property type="entry name" value="7tm_1"/>
    <property type="match status" value="1"/>
</dbReference>
<dbReference type="FunFam" id="1.20.1070.10:FF:000255">
    <property type="entry name" value="Allatostatin A receptor"/>
    <property type="match status" value="1"/>
</dbReference>
<feature type="transmembrane region" description="Helical" evidence="13">
    <location>
        <begin position="192"/>
        <end position="223"/>
    </location>
</feature>
<proteinExistence type="inferred from homology"/>
<evidence type="ECO:0000256" key="11">
    <source>
        <dbReference type="ARBA" id="ARBA00023224"/>
    </source>
</evidence>
<dbReference type="InterPro" id="IPR000405">
    <property type="entry name" value="Galanin_rcpt"/>
</dbReference>
<dbReference type="EMBL" id="OU895878">
    <property type="protein sequence ID" value="CAG9805601.1"/>
    <property type="molecule type" value="Genomic_DNA"/>
</dbReference>
<feature type="transmembrane region" description="Helical" evidence="13">
    <location>
        <begin position="110"/>
        <end position="128"/>
    </location>
</feature>
<keyword evidence="16" id="KW-1185">Reference proteome</keyword>
<evidence type="ECO:0000256" key="1">
    <source>
        <dbReference type="ARBA" id="ARBA00004651"/>
    </source>
</evidence>
<evidence type="ECO:0000256" key="9">
    <source>
        <dbReference type="ARBA" id="ARBA00023170"/>
    </source>
</evidence>
<gene>
    <name evidence="15" type="ORF">CHIRRI_LOCUS8470</name>
</gene>
<sequence>MSELQFPDDFISTSRPSPEELEANERLELIVSIIVPIFFSLIGITGFIGNLLVIITVLFNQQMRNTTNLLILNLSFADLLFICFCIPFTGADYSLSWWPFGNFWCKSVQYLIICTAYISIYTLVLMSLDRYLAVCFPVNRIRSERNTIVSILFIWVIVLVTCLPVFHAHGIVEYMDNGRNLTSCTFMNDNDFMAWSTFHISFFTSSYLMPLIFISILYFLMLLRLWKSNLAQSTESKRGKKRVTRLVIVIVACFAILWLPIQTILLLKSLNHYTAQTHLTIALQICSHILAYASSCVNPLLYAFLSENFRKSFRKIIYCHPSSHSRYLPTATKFTATGTSGNT</sequence>
<keyword evidence="7 13" id="KW-0472">Membrane</keyword>
<evidence type="ECO:0000256" key="12">
    <source>
        <dbReference type="RuleBase" id="RU000688"/>
    </source>
</evidence>
<comment type="similarity">
    <text evidence="2 12">Belongs to the G-protein coupled receptor 1 family.</text>
</comment>
<feature type="transmembrane region" description="Helical" evidence="13">
    <location>
        <begin position="148"/>
        <end position="172"/>
    </location>
</feature>
<keyword evidence="8" id="KW-1015">Disulfide bond</keyword>
<evidence type="ECO:0000313" key="16">
    <source>
        <dbReference type="Proteomes" id="UP001153620"/>
    </source>
</evidence>
<feature type="domain" description="G-protein coupled receptors family 1 profile" evidence="14">
    <location>
        <begin position="49"/>
        <end position="302"/>
    </location>
</feature>
<keyword evidence="4 12" id="KW-0812">Transmembrane</keyword>
<feature type="transmembrane region" description="Helical" evidence="13">
    <location>
        <begin position="281"/>
        <end position="305"/>
    </location>
</feature>
<dbReference type="Proteomes" id="UP001153620">
    <property type="component" value="Chromosome 2"/>
</dbReference>
<accession>A0A9N9RY59</accession>